<evidence type="ECO:0000313" key="4">
    <source>
        <dbReference type="Proteomes" id="UP000230557"/>
    </source>
</evidence>
<protein>
    <submittedName>
        <fullName evidence="3">Uncharacterized protein</fullName>
    </submittedName>
</protein>
<feature type="signal peptide" evidence="2">
    <location>
        <begin position="1"/>
        <end position="23"/>
    </location>
</feature>
<evidence type="ECO:0000256" key="2">
    <source>
        <dbReference type="SAM" id="SignalP"/>
    </source>
</evidence>
<comment type="caution">
    <text evidence="3">The sequence shown here is derived from an EMBL/GenBank/DDBJ whole genome shotgun (WGS) entry which is preliminary data.</text>
</comment>
<dbReference type="EMBL" id="PFAJ01000035">
    <property type="protein sequence ID" value="PIR97237.1"/>
    <property type="molecule type" value="Genomic_DNA"/>
</dbReference>
<reference evidence="4" key="1">
    <citation type="submission" date="2017-09" db="EMBL/GenBank/DDBJ databases">
        <title>Depth-based differentiation of microbial function through sediment-hosted aquifers and enrichment of novel symbionts in the deep terrestrial subsurface.</title>
        <authorList>
            <person name="Probst A.J."/>
            <person name="Ladd B."/>
            <person name="Jarett J.K."/>
            <person name="Geller-Mcgrath D.E."/>
            <person name="Sieber C.M.K."/>
            <person name="Emerson J.B."/>
            <person name="Anantharaman K."/>
            <person name="Thomas B.C."/>
            <person name="Malmstrom R."/>
            <person name="Stieglmeier M."/>
            <person name="Klingl A."/>
            <person name="Woyke T."/>
            <person name="Ryan C.M."/>
            <person name="Banfield J.F."/>
        </authorList>
    </citation>
    <scope>NUCLEOTIDE SEQUENCE [LARGE SCALE GENOMIC DNA]</scope>
</reference>
<accession>A0A2H0VDQ8</accession>
<organism evidence="3 4">
    <name type="scientific">Candidatus Doudnabacteria bacterium CG10_big_fil_rev_8_21_14_0_10_41_10</name>
    <dbReference type="NCBI Taxonomy" id="1974551"/>
    <lineage>
        <taxon>Bacteria</taxon>
        <taxon>Candidatus Doudnaibacteriota</taxon>
    </lineage>
</organism>
<gene>
    <name evidence="3" type="ORF">COT91_02585</name>
</gene>
<feature type="compositionally biased region" description="Low complexity" evidence="1">
    <location>
        <begin position="157"/>
        <end position="166"/>
    </location>
</feature>
<feature type="region of interest" description="Disordered" evidence="1">
    <location>
        <begin position="64"/>
        <end position="88"/>
    </location>
</feature>
<feature type="chain" id="PRO_5013776086" evidence="2">
    <location>
        <begin position="24"/>
        <end position="197"/>
    </location>
</feature>
<evidence type="ECO:0000313" key="3">
    <source>
        <dbReference type="EMBL" id="PIR97237.1"/>
    </source>
</evidence>
<evidence type="ECO:0000256" key="1">
    <source>
        <dbReference type="SAM" id="MobiDB-lite"/>
    </source>
</evidence>
<proteinExistence type="predicted"/>
<name>A0A2H0VDQ8_9BACT</name>
<feature type="region of interest" description="Disordered" evidence="1">
    <location>
        <begin position="101"/>
        <end position="122"/>
    </location>
</feature>
<dbReference type="Proteomes" id="UP000230557">
    <property type="component" value="Unassembled WGS sequence"/>
</dbReference>
<dbReference type="AlphaFoldDB" id="A0A2H0VDQ8"/>
<keyword evidence="2" id="KW-0732">Signal</keyword>
<feature type="region of interest" description="Disordered" evidence="1">
    <location>
        <begin position="151"/>
        <end position="173"/>
    </location>
</feature>
<sequence>MKKTIALFAVASMVLLVAAPAAAFTTSVSSVIDASMVKAMAKWELKVKVQNDNDALITNKIESESDSGDNKIESADDMNTTSITTGDTDAAALADSTANTNSLEEDLQGAEDGTTTVSTVDDDSTVEVEVKDKNDEDVKNDNDVIIDDDVEAEADSGDNGIDSGDSLTGGSIASGKAMSAAGAVKLLNSNIKSILRR</sequence>